<protein>
    <submittedName>
        <fullName evidence="1">Uncharacterized protein</fullName>
    </submittedName>
</protein>
<evidence type="ECO:0000313" key="1">
    <source>
        <dbReference type="EMBL" id="RPD90070.1"/>
    </source>
</evidence>
<dbReference type="AlphaFoldDB" id="A0A3N4ND69"/>
<comment type="caution">
    <text evidence="1">The sequence shown here is derived from an EMBL/GenBank/DDBJ whole genome shotgun (WGS) entry which is preliminary data.</text>
</comment>
<sequence>MENKTDKNIDKILNVLFNNKRTYGSLGIEHLGDLVYFLEKFDKKRDLDDDELRKTLLLLSRKIVESEIAKISFILAYNYIFPPPSNPLDFDEIEIYINKNWDKMDKVDRYYLIAFEL</sequence>
<reference evidence="1 2" key="1">
    <citation type="submission" date="2018-11" db="EMBL/GenBank/DDBJ databases">
        <title>Aureibaculum marinum gen. nov., sp. nov., a member of the family Flavobacteriaceae isolated from the Bohai Sea.</title>
        <authorList>
            <person name="Ji X."/>
        </authorList>
    </citation>
    <scope>NUCLEOTIDE SEQUENCE [LARGE SCALE GENOMIC DNA]</scope>
    <source>
        <strain evidence="1 2">BH-SD17</strain>
    </source>
</reference>
<accession>A0A3N4ND69</accession>
<proteinExistence type="predicted"/>
<name>A0A3N4ND69_9FLAO</name>
<organism evidence="1 2">
    <name type="scientific">Aureibaculum marinum</name>
    <dbReference type="NCBI Taxonomy" id="2487930"/>
    <lineage>
        <taxon>Bacteria</taxon>
        <taxon>Pseudomonadati</taxon>
        <taxon>Bacteroidota</taxon>
        <taxon>Flavobacteriia</taxon>
        <taxon>Flavobacteriales</taxon>
        <taxon>Flavobacteriaceae</taxon>
        <taxon>Aureibaculum</taxon>
    </lineage>
</organism>
<dbReference type="RefSeq" id="WP_123899345.1">
    <property type="nucleotide sequence ID" value="NZ_RPFJ01000114.1"/>
</dbReference>
<gene>
    <name evidence="1" type="ORF">EGM88_15745</name>
</gene>
<dbReference type="Proteomes" id="UP000270856">
    <property type="component" value="Unassembled WGS sequence"/>
</dbReference>
<dbReference type="EMBL" id="RPFJ01000114">
    <property type="protein sequence ID" value="RPD90070.1"/>
    <property type="molecule type" value="Genomic_DNA"/>
</dbReference>
<evidence type="ECO:0000313" key="2">
    <source>
        <dbReference type="Proteomes" id="UP000270856"/>
    </source>
</evidence>
<keyword evidence="2" id="KW-1185">Reference proteome</keyword>